<proteinExistence type="predicted"/>
<dbReference type="AlphaFoldDB" id="A0AAW8W1L7"/>
<dbReference type="EMBL" id="JAVLAQ010000005">
    <property type="protein sequence ID" value="MDT6991932.1"/>
    <property type="molecule type" value="Genomic_DNA"/>
</dbReference>
<gene>
    <name evidence="1" type="ORF">RI536_13660</name>
    <name evidence="2" type="ORF">RI536_18015</name>
</gene>
<comment type="caution">
    <text evidence="2">The sequence shown here is derived from an EMBL/GenBank/DDBJ whole genome shotgun (WGS) entry which is preliminary data.</text>
</comment>
<reference evidence="2" key="1">
    <citation type="submission" date="2023-08" db="EMBL/GenBank/DDBJ databases">
        <authorList>
            <person name="Page C.A."/>
            <person name="Perez-Diaz I.M."/>
        </authorList>
    </citation>
    <scope>NUCLEOTIDE SEQUENCE</scope>
    <source>
        <strain evidence="2">7.8.46</strain>
    </source>
</reference>
<evidence type="ECO:0008006" key="4">
    <source>
        <dbReference type="Google" id="ProtNLM"/>
    </source>
</evidence>
<protein>
    <recommendedName>
        <fullName evidence="4">DUF5067 domain-containing protein</fullName>
    </recommendedName>
</protein>
<accession>A0AAW8W1L7</accession>
<evidence type="ECO:0000313" key="2">
    <source>
        <dbReference type="EMBL" id="MDT6991932.1"/>
    </source>
</evidence>
<dbReference type="EMBL" id="JAVLAQ010000001">
    <property type="protein sequence ID" value="MDT6991106.1"/>
    <property type="molecule type" value="Genomic_DNA"/>
</dbReference>
<evidence type="ECO:0000313" key="3">
    <source>
        <dbReference type="Proteomes" id="UP001267003"/>
    </source>
</evidence>
<evidence type="ECO:0000313" key="1">
    <source>
        <dbReference type="EMBL" id="MDT6991106.1"/>
    </source>
</evidence>
<organism evidence="2 3">
    <name type="scientific">Lactiplantibacillus pentosus</name>
    <name type="common">Lactobacillus pentosus</name>
    <dbReference type="NCBI Taxonomy" id="1589"/>
    <lineage>
        <taxon>Bacteria</taxon>
        <taxon>Bacillati</taxon>
        <taxon>Bacillota</taxon>
        <taxon>Bacilli</taxon>
        <taxon>Lactobacillales</taxon>
        <taxon>Lactobacillaceae</taxon>
        <taxon>Lactiplantibacillus</taxon>
    </lineage>
</organism>
<sequence length="271" mass="29193">MSVKAGEFGGIIVMRKIIMAGSVLLGGLLLAGCGNSSIKSSSSNSDLKKETTSQLNKKYTSKIAEHAQEGKLTSNEKLIMEAHDKVQAQKIDKTKAKFVGKTAVFPTRGTVEIANVAKVPTYHDNTKTGKEAIVVVAKITNTSKKTRSTDNIQTGNNEDANLGLTVYQNSDSTKENLSDDHEIADSNDLYNDDTNNLTTKDLSFHKVSILPGKSVNVVYEAFNLVNNKNPLIFKIQDGTGESNSSDVLSGHSTVKIPMSNIKEATLSSLIN</sequence>
<dbReference type="PROSITE" id="PS51257">
    <property type="entry name" value="PROKAR_LIPOPROTEIN"/>
    <property type="match status" value="1"/>
</dbReference>
<dbReference type="Proteomes" id="UP001267003">
    <property type="component" value="Unassembled WGS sequence"/>
</dbReference>
<name>A0AAW8W1L7_LACPE</name>